<dbReference type="STRING" id="6669.E9H991"/>
<dbReference type="Pfam" id="PF00850">
    <property type="entry name" value="Hist_deacetyl"/>
    <property type="match status" value="1"/>
</dbReference>
<dbReference type="KEGG" id="dpx:DAPPUDRAFT_308757"/>
<evidence type="ECO:0000313" key="7">
    <source>
        <dbReference type="EMBL" id="EFX71695.1"/>
    </source>
</evidence>
<organism evidence="7 8">
    <name type="scientific">Daphnia pulex</name>
    <name type="common">Water flea</name>
    <dbReference type="NCBI Taxonomy" id="6669"/>
    <lineage>
        <taxon>Eukaryota</taxon>
        <taxon>Metazoa</taxon>
        <taxon>Ecdysozoa</taxon>
        <taxon>Arthropoda</taxon>
        <taxon>Crustacea</taxon>
        <taxon>Branchiopoda</taxon>
        <taxon>Diplostraca</taxon>
        <taxon>Cladocera</taxon>
        <taxon>Anomopoda</taxon>
        <taxon>Daphniidae</taxon>
        <taxon>Daphnia</taxon>
    </lineage>
</organism>
<dbReference type="InterPro" id="IPR023801">
    <property type="entry name" value="His_deacetylse_dom"/>
</dbReference>
<evidence type="ECO:0000256" key="3">
    <source>
        <dbReference type="ARBA" id="ARBA00022801"/>
    </source>
</evidence>
<dbReference type="AlphaFoldDB" id="E9H991"/>
<dbReference type="PANTHER" id="PTHR10625">
    <property type="entry name" value="HISTONE DEACETYLASE HDAC1-RELATED"/>
    <property type="match status" value="1"/>
</dbReference>
<protein>
    <recommendedName>
        <fullName evidence="6">Histone deacetylase domain-containing protein</fullName>
    </recommendedName>
</protein>
<comment type="similarity">
    <text evidence="2">Belongs to the histone deacetylase family. HD type 2 subfamily.</text>
</comment>
<evidence type="ECO:0000256" key="5">
    <source>
        <dbReference type="ARBA" id="ARBA00048287"/>
    </source>
</evidence>
<proteinExistence type="inferred from homology"/>
<sequence length="357" mass="39309">MALHRNVKQPSHLEQPARITSVYQKLQESGVLDRCLQLDARIATREELLWLHTADYVDELSATSEKKQSILTALERQYDSVFLCPETYQAALLSAGSSLQVVESILSGESRSGFAVIRPPGHHAESDEAFGFCYFNNTALAAKYAIENHQLERILIVDWDIHHGNGIQKMFEEDPRVLYISLHRLDIFPFNPENCDCNMVGTGPGVGFNVNIAWPSKGMGDSEYLAAFRRIIMPIANQYNPQLVLVAAGFDAALGDPLGGCKVSPEGYGQMCHMLTSLAEGRVAVLLEGGYNLKSVSDSMLMCANALLGDPLPTTLIGALQPGAAVTIQRVANYLLPYWTSLVVDVNSEEKNTKHKR</sequence>
<dbReference type="SUPFAM" id="SSF52768">
    <property type="entry name" value="Arginase/deacetylase"/>
    <property type="match status" value="1"/>
</dbReference>
<reference evidence="7 8" key="1">
    <citation type="journal article" date="2011" name="Science">
        <title>The ecoresponsive genome of Daphnia pulex.</title>
        <authorList>
            <person name="Colbourne J.K."/>
            <person name="Pfrender M.E."/>
            <person name="Gilbert D."/>
            <person name="Thomas W.K."/>
            <person name="Tucker A."/>
            <person name="Oakley T.H."/>
            <person name="Tokishita S."/>
            <person name="Aerts A."/>
            <person name="Arnold G.J."/>
            <person name="Basu M.K."/>
            <person name="Bauer D.J."/>
            <person name="Caceres C.E."/>
            <person name="Carmel L."/>
            <person name="Casola C."/>
            <person name="Choi J.H."/>
            <person name="Detter J.C."/>
            <person name="Dong Q."/>
            <person name="Dusheyko S."/>
            <person name="Eads B.D."/>
            <person name="Frohlich T."/>
            <person name="Geiler-Samerotte K.A."/>
            <person name="Gerlach D."/>
            <person name="Hatcher P."/>
            <person name="Jogdeo S."/>
            <person name="Krijgsveld J."/>
            <person name="Kriventseva E.V."/>
            <person name="Kultz D."/>
            <person name="Laforsch C."/>
            <person name="Lindquist E."/>
            <person name="Lopez J."/>
            <person name="Manak J.R."/>
            <person name="Muller J."/>
            <person name="Pangilinan J."/>
            <person name="Patwardhan R.P."/>
            <person name="Pitluck S."/>
            <person name="Pritham E.J."/>
            <person name="Rechtsteiner A."/>
            <person name="Rho M."/>
            <person name="Rogozin I.B."/>
            <person name="Sakarya O."/>
            <person name="Salamov A."/>
            <person name="Schaack S."/>
            <person name="Shapiro H."/>
            <person name="Shiga Y."/>
            <person name="Skalitzky C."/>
            <person name="Smith Z."/>
            <person name="Souvorov A."/>
            <person name="Sung W."/>
            <person name="Tang Z."/>
            <person name="Tsuchiya D."/>
            <person name="Tu H."/>
            <person name="Vos H."/>
            <person name="Wang M."/>
            <person name="Wolf Y.I."/>
            <person name="Yamagata H."/>
            <person name="Yamada T."/>
            <person name="Ye Y."/>
            <person name="Shaw J.R."/>
            <person name="Andrews J."/>
            <person name="Crease T.J."/>
            <person name="Tang H."/>
            <person name="Lucas S.M."/>
            <person name="Robertson H.M."/>
            <person name="Bork P."/>
            <person name="Koonin E.V."/>
            <person name="Zdobnov E.M."/>
            <person name="Grigoriev I.V."/>
            <person name="Lynch M."/>
            <person name="Boore J.L."/>
        </authorList>
    </citation>
    <scope>NUCLEOTIDE SEQUENCE [LARGE SCALE GENOMIC DNA]</scope>
</reference>
<dbReference type="Gene3D" id="3.40.800.20">
    <property type="entry name" value="Histone deacetylase domain"/>
    <property type="match status" value="1"/>
</dbReference>
<comment type="catalytic activity">
    <reaction evidence="5">
        <text>N(6)-acetyl-L-lysyl-[histone] + H2O = L-lysyl-[histone] + acetate</text>
        <dbReference type="Rhea" id="RHEA:58196"/>
        <dbReference type="Rhea" id="RHEA-COMP:9845"/>
        <dbReference type="Rhea" id="RHEA-COMP:11338"/>
        <dbReference type="ChEBI" id="CHEBI:15377"/>
        <dbReference type="ChEBI" id="CHEBI:29969"/>
        <dbReference type="ChEBI" id="CHEBI:30089"/>
        <dbReference type="ChEBI" id="CHEBI:61930"/>
        <dbReference type="EC" id="3.5.1.98"/>
    </reaction>
</comment>
<dbReference type="Proteomes" id="UP000000305">
    <property type="component" value="Unassembled WGS sequence"/>
</dbReference>
<dbReference type="PRINTS" id="PR01270">
    <property type="entry name" value="HDASUPER"/>
</dbReference>
<dbReference type="InterPro" id="IPR037138">
    <property type="entry name" value="His_deacetylse_dom_sf"/>
</dbReference>
<dbReference type="OrthoDB" id="424012at2759"/>
<name>E9H991_DAPPU</name>
<accession>E9H991</accession>
<gene>
    <name evidence="7" type="ORF">DAPPUDRAFT_308757</name>
</gene>
<keyword evidence="4" id="KW-0539">Nucleus</keyword>
<dbReference type="HOGENOM" id="CLU_007727_8_7_1"/>
<dbReference type="InterPro" id="IPR000286">
    <property type="entry name" value="HDACs"/>
</dbReference>
<dbReference type="OMA" id="FFQHPFY"/>
<feature type="domain" description="Histone deacetylase" evidence="6">
    <location>
        <begin position="12"/>
        <end position="306"/>
    </location>
</feature>
<dbReference type="InParanoid" id="E9H991"/>
<evidence type="ECO:0000256" key="2">
    <source>
        <dbReference type="ARBA" id="ARBA00007738"/>
    </source>
</evidence>
<keyword evidence="3" id="KW-0378">Hydrolase</keyword>
<dbReference type="eggNOG" id="KOG1343">
    <property type="taxonomic scope" value="Eukaryota"/>
</dbReference>
<dbReference type="FunFam" id="3.40.800.20:FF:000005">
    <property type="entry name" value="histone deacetylase 6"/>
    <property type="match status" value="1"/>
</dbReference>
<evidence type="ECO:0000313" key="8">
    <source>
        <dbReference type="Proteomes" id="UP000000305"/>
    </source>
</evidence>
<dbReference type="GO" id="GO:0005634">
    <property type="term" value="C:nucleus"/>
    <property type="evidence" value="ECO:0007669"/>
    <property type="project" value="UniProtKB-SubCell"/>
</dbReference>
<dbReference type="GO" id="GO:0141221">
    <property type="term" value="F:histone deacetylase activity, hydrolytic mechanism"/>
    <property type="evidence" value="ECO:0007669"/>
    <property type="project" value="UniProtKB-EC"/>
</dbReference>
<dbReference type="EMBL" id="GL732608">
    <property type="protein sequence ID" value="EFX71695.1"/>
    <property type="molecule type" value="Genomic_DNA"/>
</dbReference>
<comment type="subcellular location">
    <subcellularLocation>
        <location evidence="1">Nucleus</location>
    </subcellularLocation>
</comment>
<evidence type="ECO:0000256" key="1">
    <source>
        <dbReference type="ARBA" id="ARBA00004123"/>
    </source>
</evidence>
<dbReference type="PhylomeDB" id="E9H991"/>
<dbReference type="InterPro" id="IPR023696">
    <property type="entry name" value="Ureohydrolase_dom_sf"/>
</dbReference>
<evidence type="ECO:0000256" key="4">
    <source>
        <dbReference type="ARBA" id="ARBA00023242"/>
    </source>
</evidence>
<dbReference type="PANTHER" id="PTHR10625:SF38">
    <property type="entry name" value="HISTONE DEACETYLASE 6, ISOFORM G"/>
    <property type="match status" value="1"/>
</dbReference>
<evidence type="ECO:0000259" key="6">
    <source>
        <dbReference type="Pfam" id="PF00850"/>
    </source>
</evidence>
<keyword evidence="8" id="KW-1185">Reference proteome</keyword>